<keyword evidence="1" id="KW-0812">Transmembrane</keyword>
<dbReference type="EMBL" id="CP122537">
    <property type="protein sequence ID" value="WGH79514.1"/>
    <property type="molecule type" value="Genomic_DNA"/>
</dbReference>
<keyword evidence="3" id="KW-1185">Reference proteome</keyword>
<proteinExistence type="predicted"/>
<dbReference type="RefSeq" id="WP_279966393.1">
    <property type="nucleotide sequence ID" value="NZ_CP122537.1"/>
</dbReference>
<evidence type="ECO:0000313" key="2">
    <source>
        <dbReference type="EMBL" id="WGH79514.1"/>
    </source>
</evidence>
<accession>A0ABY8LH56</accession>
<gene>
    <name evidence="2" type="ORF">P8627_04410</name>
</gene>
<reference evidence="2 3" key="1">
    <citation type="submission" date="2023-04" db="EMBL/GenBank/DDBJ databases">
        <title>Jannaschia ovalis sp. nov., a marine bacterium isolated from sea tidal flat.</title>
        <authorList>
            <person name="Kwon D.Y."/>
            <person name="Kim J.-J."/>
        </authorList>
    </citation>
    <scope>NUCLEOTIDE SEQUENCE [LARGE SCALE GENOMIC DNA]</scope>
    <source>
        <strain evidence="2 3">GRR-S6-38</strain>
    </source>
</reference>
<protein>
    <recommendedName>
        <fullName evidence="4">Holin-X, holin superfamily III</fullName>
    </recommendedName>
</protein>
<feature type="transmembrane region" description="Helical" evidence="1">
    <location>
        <begin position="12"/>
        <end position="33"/>
    </location>
</feature>
<name>A0ABY8LH56_9RHOB</name>
<evidence type="ECO:0000313" key="3">
    <source>
        <dbReference type="Proteomes" id="UP001243420"/>
    </source>
</evidence>
<keyword evidence="1" id="KW-0472">Membrane</keyword>
<sequence>MRDFFIRALDRIVGLVVILGAVAVLGGAAATLVSAEGGLFPALLILVGGSFYLLVAGGLLYLFLGIHENTRRTAEALERR</sequence>
<dbReference type="Proteomes" id="UP001243420">
    <property type="component" value="Chromosome"/>
</dbReference>
<keyword evidence="1" id="KW-1133">Transmembrane helix</keyword>
<feature type="transmembrane region" description="Helical" evidence="1">
    <location>
        <begin position="39"/>
        <end position="64"/>
    </location>
</feature>
<evidence type="ECO:0000256" key="1">
    <source>
        <dbReference type="SAM" id="Phobius"/>
    </source>
</evidence>
<evidence type="ECO:0008006" key="4">
    <source>
        <dbReference type="Google" id="ProtNLM"/>
    </source>
</evidence>
<organism evidence="2 3">
    <name type="scientific">Jannaschia ovalis</name>
    <dbReference type="NCBI Taxonomy" id="3038773"/>
    <lineage>
        <taxon>Bacteria</taxon>
        <taxon>Pseudomonadati</taxon>
        <taxon>Pseudomonadota</taxon>
        <taxon>Alphaproteobacteria</taxon>
        <taxon>Rhodobacterales</taxon>
        <taxon>Roseobacteraceae</taxon>
        <taxon>Jannaschia</taxon>
    </lineage>
</organism>